<accession>A0A255YZZ4</accession>
<sequence>MPQRGGPWQYGIYGWAIPLFRSKRWCLPASPLQRWPKAGKACTPLSATCSNGVLTAMPGPVTVDFYFSPASPYAYLAGTQMMKLQIETGCRVDWYPVSARAIIKAAGYDMEQAVPHSGQFRPDYRRTDLARFAKLYGVPLRDYKDVVMPNPPRLALACVAARRFDAGQVFARALMKAIFVDGISPADDALCVRIANDTAGIEPHLFQPMLDDPETARIQDGFVQAAVAAGCFGVPSFVVNKKEMVFGNDRLPLLKQAVLEAKAAG</sequence>
<evidence type="ECO:0000259" key="1">
    <source>
        <dbReference type="Pfam" id="PF01323"/>
    </source>
</evidence>
<dbReference type="InterPro" id="IPR051924">
    <property type="entry name" value="GST_Kappa/NadH"/>
</dbReference>
<dbReference type="GO" id="GO:0004602">
    <property type="term" value="F:glutathione peroxidase activity"/>
    <property type="evidence" value="ECO:0007669"/>
    <property type="project" value="TreeGrafter"/>
</dbReference>
<dbReference type="Pfam" id="PF01323">
    <property type="entry name" value="DSBA"/>
    <property type="match status" value="1"/>
</dbReference>
<dbReference type="Gene3D" id="3.40.30.10">
    <property type="entry name" value="Glutaredoxin"/>
    <property type="match status" value="1"/>
</dbReference>
<dbReference type="Proteomes" id="UP000216998">
    <property type="component" value="Unassembled WGS sequence"/>
</dbReference>
<feature type="domain" description="DSBA-like thioredoxin" evidence="1">
    <location>
        <begin position="62"/>
        <end position="258"/>
    </location>
</feature>
<dbReference type="InterPro" id="IPR001853">
    <property type="entry name" value="DSBA-like_thioredoxin_dom"/>
</dbReference>
<dbReference type="EMBL" id="NOXU01000027">
    <property type="protein sequence ID" value="OYQ34817.1"/>
    <property type="molecule type" value="Genomic_DNA"/>
</dbReference>
<dbReference type="OrthoDB" id="5244108at2"/>
<protein>
    <recommendedName>
        <fullName evidence="1">DSBA-like thioredoxin domain-containing protein</fullName>
    </recommendedName>
</protein>
<dbReference type="GO" id="GO:0004364">
    <property type="term" value="F:glutathione transferase activity"/>
    <property type="evidence" value="ECO:0007669"/>
    <property type="project" value="TreeGrafter"/>
</dbReference>
<evidence type="ECO:0000313" key="2">
    <source>
        <dbReference type="EMBL" id="OYQ34817.1"/>
    </source>
</evidence>
<evidence type="ECO:0000313" key="3">
    <source>
        <dbReference type="Proteomes" id="UP000216998"/>
    </source>
</evidence>
<keyword evidence="3" id="KW-1185">Reference proteome</keyword>
<organism evidence="2 3">
    <name type="scientific">Niveispirillum lacus</name>
    <dbReference type="NCBI Taxonomy" id="1981099"/>
    <lineage>
        <taxon>Bacteria</taxon>
        <taxon>Pseudomonadati</taxon>
        <taxon>Pseudomonadota</taxon>
        <taxon>Alphaproteobacteria</taxon>
        <taxon>Rhodospirillales</taxon>
        <taxon>Azospirillaceae</taxon>
        <taxon>Niveispirillum</taxon>
    </lineage>
</organism>
<dbReference type="GO" id="GO:0006749">
    <property type="term" value="P:glutathione metabolic process"/>
    <property type="evidence" value="ECO:0007669"/>
    <property type="project" value="TreeGrafter"/>
</dbReference>
<comment type="caution">
    <text evidence="2">The sequence shown here is derived from an EMBL/GenBank/DDBJ whole genome shotgun (WGS) entry which is preliminary data.</text>
</comment>
<dbReference type="PANTHER" id="PTHR42943:SF2">
    <property type="entry name" value="GLUTATHIONE S-TRANSFERASE KAPPA 1"/>
    <property type="match status" value="1"/>
</dbReference>
<dbReference type="InterPro" id="IPR036249">
    <property type="entry name" value="Thioredoxin-like_sf"/>
</dbReference>
<gene>
    <name evidence="2" type="ORF">CHU95_09505</name>
</gene>
<dbReference type="PANTHER" id="PTHR42943">
    <property type="entry name" value="GLUTATHIONE S-TRANSFERASE KAPPA"/>
    <property type="match status" value="1"/>
</dbReference>
<dbReference type="AlphaFoldDB" id="A0A255YZZ4"/>
<dbReference type="SUPFAM" id="SSF52833">
    <property type="entry name" value="Thioredoxin-like"/>
    <property type="match status" value="1"/>
</dbReference>
<proteinExistence type="predicted"/>
<name>A0A255YZZ4_9PROT</name>
<reference evidence="2 3" key="1">
    <citation type="submission" date="2017-07" db="EMBL/GenBank/DDBJ databases">
        <title>Niveispirillum cyanobacteriorum sp. nov., isolated from cyanobacterial aggregates in a eutrophic lake.</title>
        <authorList>
            <person name="Cai H."/>
        </authorList>
    </citation>
    <scope>NUCLEOTIDE SEQUENCE [LARGE SCALE GENOMIC DNA]</scope>
    <source>
        <strain evidence="3">TH1-14</strain>
    </source>
</reference>